<geneLocation type="plasmid" evidence="3 4">
    <name>pPDG3</name>
</geneLocation>
<dbReference type="Proteomes" id="UP000028488">
    <property type="component" value="Plasmid pPDG3"/>
</dbReference>
<organism evidence="3 4">
    <name type="scientific">Rhodococcus opacus</name>
    <name type="common">Nocardia opaca</name>
    <dbReference type="NCBI Taxonomy" id="37919"/>
    <lineage>
        <taxon>Bacteria</taxon>
        <taxon>Bacillati</taxon>
        <taxon>Actinomycetota</taxon>
        <taxon>Actinomycetes</taxon>
        <taxon>Mycobacteriales</taxon>
        <taxon>Nocardiaceae</taxon>
        <taxon>Rhodococcus</taxon>
    </lineage>
</organism>
<feature type="signal peptide" evidence="2">
    <location>
        <begin position="1"/>
        <end position="20"/>
    </location>
</feature>
<name>A0A076F158_RHOOP</name>
<feature type="compositionally biased region" description="Low complexity" evidence="1">
    <location>
        <begin position="24"/>
        <end position="47"/>
    </location>
</feature>
<dbReference type="PROSITE" id="PS51257">
    <property type="entry name" value="PROKAR_LIPOPROTEIN"/>
    <property type="match status" value="1"/>
</dbReference>
<feature type="chain" id="PRO_5039395752" description="Lipoprotein" evidence="2">
    <location>
        <begin position="21"/>
        <end position="125"/>
    </location>
</feature>
<dbReference type="AlphaFoldDB" id="A0A076F158"/>
<evidence type="ECO:0000313" key="4">
    <source>
        <dbReference type="Proteomes" id="UP000028488"/>
    </source>
</evidence>
<gene>
    <name evidence="3" type="ORF">EP51_45900</name>
</gene>
<feature type="region of interest" description="Disordered" evidence="1">
    <location>
        <begin position="24"/>
        <end position="51"/>
    </location>
</feature>
<evidence type="ECO:0000256" key="2">
    <source>
        <dbReference type="SAM" id="SignalP"/>
    </source>
</evidence>
<evidence type="ECO:0000256" key="1">
    <source>
        <dbReference type="SAM" id="MobiDB-lite"/>
    </source>
</evidence>
<sequence length="125" mass="12669">MTKKIVQFGIPLLISAGLLAGCSSNDSGTGSSASPTTSVVASSTMSPGGSVAEVAQVDPNTASQSQIQAAFEAAGVSNAGKWAKEVTEYGPYSPDTISDTLTKELGKYGIDQQTLDTILSVLAPQ</sequence>
<keyword evidence="3" id="KW-0614">Plasmid</keyword>
<accession>A0A076F158</accession>
<reference evidence="3 4" key="1">
    <citation type="submission" date="2014-07" db="EMBL/GenBank/DDBJ databases">
        <title>Genome Sequence of Rhodococcus opacus Strain R7, a Biodegrader of Mono- and Polycyclic Aromatic Hydrocarbons.</title>
        <authorList>
            <person name="Di Gennaro P."/>
            <person name="Zampolli J."/>
            <person name="Presti I."/>
            <person name="Cappelletti M."/>
            <person name="D'Ursi P."/>
            <person name="Orro A."/>
            <person name="Mezzelani A."/>
            <person name="Milanesi L."/>
        </authorList>
    </citation>
    <scope>NUCLEOTIDE SEQUENCE [LARGE SCALE GENOMIC DNA]</scope>
    <source>
        <strain evidence="3 4">R7</strain>
        <plasmid evidence="3">pPDG3</plasmid>
    </source>
</reference>
<proteinExistence type="predicted"/>
<evidence type="ECO:0000313" key="3">
    <source>
        <dbReference type="EMBL" id="AII11348.1"/>
    </source>
</evidence>
<evidence type="ECO:0008006" key="5">
    <source>
        <dbReference type="Google" id="ProtNLM"/>
    </source>
</evidence>
<dbReference type="RefSeq" id="WP_128644104.1">
    <property type="nucleotide sequence ID" value="NZ_CP008950.1"/>
</dbReference>
<keyword evidence="2" id="KW-0732">Signal</keyword>
<protein>
    <recommendedName>
        <fullName evidence="5">Lipoprotein</fullName>
    </recommendedName>
</protein>
<dbReference type="EMBL" id="CP008950">
    <property type="protein sequence ID" value="AII11348.1"/>
    <property type="molecule type" value="Genomic_DNA"/>
</dbReference>